<dbReference type="InterPro" id="IPR003409">
    <property type="entry name" value="MORN"/>
</dbReference>
<dbReference type="PANTHER" id="PTHR46613">
    <property type="entry name" value="RADIAL SPOKE HEAD 10 HOMOLOG B-RELATED"/>
    <property type="match status" value="1"/>
</dbReference>
<reference evidence="10" key="3">
    <citation type="submission" date="2025-09" db="UniProtKB">
        <authorList>
            <consortium name="Ensembl"/>
        </authorList>
    </citation>
    <scope>IDENTIFICATION</scope>
    <source>
        <strain evidence="10">Hd-rR</strain>
    </source>
</reference>
<dbReference type="AlphaFoldDB" id="A0A3B3IFQ0"/>
<name>A0A3B3IFQ0_ORYLA</name>
<dbReference type="GeneTree" id="ENSGT00940000168282"/>
<dbReference type="Ensembl" id="ENSORLT00000043063.1">
    <property type="protein sequence ID" value="ENSORLP00000042746.1"/>
    <property type="gene ID" value="ENSORLG00000026136.1"/>
</dbReference>
<sequence length="680" mass="78224">MGTFERRNQSLNLEDKAKWNEDPELIVVLLNIKRVREESCEDEFSGQREVYFEGGHVHKGMFSKGLMDGWGIFTHLNGLTYEGEFVRNIPTGRGKFTWPDGSTYSGGVVDGVRHGFGTHICAKTGVSYTGEWSRGKRHGEGTVYYNESKTSWYKGDWVMNNREGRGERCYVSGNTYSGEWKCNVRHGEGTMKWLKLGQQYVGRWCEGLQHGKGTHVWIQKREGGLQYFQNNQYHGDFLHGQRHGHGVFYYAGGAIYEGEWKNNKKHGQGKLTSKNGHIFKGEFKDDKMMTPDLSGIRSPSLSGPDRILNIECLLRKIPQRKQDTECKQVEFVVLQRDSQLRSIYSFYSRLGHSDCPHNTFLLSRLQFWCLLKDCSIHHRGITLTQINRLIPGNTGPEIHSPFTSMLFHELLSSLIIIAFHIHSKDMKSQRNLLASCFSKLVTDDILPNATKVKGFLFREPDFAAAAVTYVKECWEVFQVFCRVNTAHGEDKTMTCRQLLWMFKDLNFLDHHLTTGKLWEMITAGYQGDPENLTSCVDLEVTFLEFFEVLLGCAQVKCPVSDMLEESRGRFSSERRARSEQSESDALQTDAQTDSKHSQTMEDSTQFVRSQLINSEDETLQQTEATEEDGLILQTSQHKFETLHRFFNHFFFPAFNHYLSVTSKTKNKLANEKKKTERHEE</sequence>
<proteinExistence type="predicted"/>
<dbReference type="Proteomes" id="UP000001038">
    <property type="component" value="Chromosome 19"/>
</dbReference>
<evidence type="ECO:0000313" key="11">
    <source>
        <dbReference type="Proteomes" id="UP000001038"/>
    </source>
</evidence>
<dbReference type="InParanoid" id="A0A3B3IFQ0"/>
<evidence type="ECO:0000313" key="10">
    <source>
        <dbReference type="Ensembl" id="ENSORLP00000042746.1"/>
    </source>
</evidence>
<evidence type="ECO:0000256" key="3">
    <source>
        <dbReference type="ARBA" id="ARBA00022490"/>
    </source>
</evidence>
<dbReference type="FunCoup" id="A0A3B3IFQ0">
    <property type="interactions" value="347"/>
</dbReference>
<evidence type="ECO:0000256" key="1">
    <source>
        <dbReference type="ARBA" id="ARBA00004230"/>
    </source>
</evidence>
<keyword evidence="3" id="KW-0963">Cytoplasm</keyword>
<keyword evidence="4" id="KW-0677">Repeat</keyword>
<organism evidence="10 11">
    <name type="scientific">Oryzias latipes</name>
    <name type="common">Japanese rice fish</name>
    <name type="synonym">Japanese killifish</name>
    <dbReference type="NCBI Taxonomy" id="8090"/>
    <lineage>
        <taxon>Eukaryota</taxon>
        <taxon>Metazoa</taxon>
        <taxon>Chordata</taxon>
        <taxon>Craniata</taxon>
        <taxon>Vertebrata</taxon>
        <taxon>Euteleostomi</taxon>
        <taxon>Actinopterygii</taxon>
        <taxon>Neopterygii</taxon>
        <taxon>Teleostei</taxon>
        <taxon>Neoteleostei</taxon>
        <taxon>Acanthomorphata</taxon>
        <taxon>Ovalentaria</taxon>
        <taxon>Atherinomorphae</taxon>
        <taxon>Beloniformes</taxon>
        <taxon>Adrianichthyidae</taxon>
        <taxon>Oryziinae</taxon>
        <taxon>Oryzias</taxon>
    </lineage>
</organism>
<evidence type="ECO:0000256" key="6">
    <source>
        <dbReference type="ARBA" id="ARBA00023069"/>
    </source>
</evidence>
<evidence type="ECO:0000256" key="7">
    <source>
        <dbReference type="ARBA" id="ARBA00023212"/>
    </source>
</evidence>
<dbReference type="PANTHER" id="PTHR46613:SF1">
    <property type="entry name" value="RADIAL SPOKE HEAD 10 HOMOLOG B-RELATED"/>
    <property type="match status" value="1"/>
</dbReference>
<evidence type="ECO:0000256" key="4">
    <source>
        <dbReference type="ARBA" id="ARBA00022737"/>
    </source>
</evidence>
<keyword evidence="11" id="KW-1185">Reference proteome</keyword>
<dbReference type="GO" id="GO:0005930">
    <property type="term" value="C:axoneme"/>
    <property type="evidence" value="ECO:0007669"/>
    <property type="project" value="UniProtKB-SubCell"/>
</dbReference>
<feature type="compositionally biased region" description="Basic and acidic residues" evidence="9">
    <location>
        <begin position="568"/>
        <end position="580"/>
    </location>
</feature>
<dbReference type="STRING" id="8090.ENSORLP00000042746"/>
<dbReference type="SMART" id="SM00698">
    <property type="entry name" value="MORN"/>
    <property type="match status" value="9"/>
</dbReference>
<protein>
    <submittedName>
        <fullName evidence="10">Radial spoke head 10 homolog B</fullName>
    </submittedName>
</protein>
<evidence type="ECO:0000256" key="8">
    <source>
        <dbReference type="ARBA" id="ARBA00023273"/>
    </source>
</evidence>
<evidence type="ECO:0000256" key="5">
    <source>
        <dbReference type="ARBA" id="ARBA00022846"/>
    </source>
</evidence>
<dbReference type="SUPFAM" id="SSF82185">
    <property type="entry name" value="Histone H3 K4-specific methyltransferase SET7/9 N-terminal domain"/>
    <property type="match status" value="2"/>
</dbReference>
<dbReference type="Pfam" id="PF02493">
    <property type="entry name" value="MORN"/>
    <property type="match status" value="8"/>
</dbReference>
<dbReference type="Bgee" id="ENSORLG00000026136">
    <property type="expression patterns" value="Expressed in testis and 5 other cell types or tissues"/>
</dbReference>
<keyword evidence="5" id="KW-0282">Flagellum</keyword>
<evidence type="ECO:0000256" key="2">
    <source>
        <dbReference type="ARBA" id="ARBA00004430"/>
    </source>
</evidence>
<accession>A0A3B3IFQ0</accession>
<reference evidence="10 11" key="1">
    <citation type="journal article" date="2007" name="Nature">
        <title>The medaka draft genome and insights into vertebrate genome evolution.</title>
        <authorList>
            <person name="Kasahara M."/>
            <person name="Naruse K."/>
            <person name="Sasaki S."/>
            <person name="Nakatani Y."/>
            <person name="Qu W."/>
            <person name="Ahsan B."/>
            <person name="Yamada T."/>
            <person name="Nagayasu Y."/>
            <person name="Doi K."/>
            <person name="Kasai Y."/>
            <person name="Jindo T."/>
            <person name="Kobayashi D."/>
            <person name="Shimada A."/>
            <person name="Toyoda A."/>
            <person name="Kuroki Y."/>
            <person name="Fujiyama A."/>
            <person name="Sasaki T."/>
            <person name="Shimizu A."/>
            <person name="Asakawa S."/>
            <person name="Shimizu N."/>
            <person name="Hashimoto S."/>
            <person name="Yang J."/>
            <person name="Lee Y."/>
            <person name="Matsushima K."/>
            <person name="Sugano S."/>
            <person name="Sakaizumi M."/>
            <person name="Narita T."/>
            <person name="Ohishi K."/>
            <person name="Haga S."/>
            <person name="Ohta F."/>
            <person name="Nomoto H."/>
            <person name="Nogata K."/>
            <person name="Morishita T."/>
            <person name="Endo T."/>
            <person name="Shin-I T."/>
            <person name="Takeda H."/>
            <person name="Morishita S."/>
            <person name="Kohara Y."/>
        </authorList>
    </citation>
    <scope>NUCLEOTIDE SEQUENCE [LARGE SCALE GENOMIC DNA]</scope>
    <source>
        <strain evidence="10 11">Hd-rR</strain>
    </source>
</reference>
<keyword evidence="8" id="KW-0966">Cell projection</keyword>
<dbReference type="OrthoDB" id="294378at2759"/>
<feature type="region of interest" description="Disordered" evidence="9">
    <location>
        <begin position="568"/>
        <end position="605"/>
    </location>
</feature>
<reference evidence="10" key="2">
    <citation type="submission" date="2025-08" db="UniProtKB">
        <authorList>
            <consortium name="Ensembl"/>
        </authorList>
    </citation>
    <scope>IDENTIFICATION</scope>
    <source>
        <strain evidence="10">Hd-rR</strain>
    </source>
</reference>
<keyword evidence="7" id="KW-0206">Cytoskeleton</keyword>
<gene>
    <name evidence="10" type="primary">rsph10b</name>
</gene>
<dbReference type="GO" id="GO:0031514">
    <property type="term" value="C:motile cilium"/>
    <property type="evidence" value="ECO:0007669"/>
    <property type="project" value="UniProtKB-SubCell"/>
</dbReference>
<keyword evidence="6" id="KW-0969">Cilium</keyword>
<evidence type="ECO:0000256" key="9">
    <source>
        <dbReference type="SAM" id="MobiDB-lite"/>
    </source>
</evidence>
<dbReference type="Gene3D" id="2.20.110.10">
    <property type="entry name" value="Histone H3 K4-specific methyltransferase SET7/9 N-terminal domain"/>
    <property type="match status" value="4"/>
</dbReference>
<comment type="subcellular location">
    <subcellularLocation>
        <location evidence="1">Cell projection</location>
        <location evidence="1">Cilium</location>
        <location evidence="1">Flagellum</location>
    </subcellularLocation>
    <subcellularLocation>
        <location evidence="2">Cytoplasm</location>
        <location evidence="2">Cytoskeleton</location>
        <location evidence="2">Cilium axoneme</location>
    </subcellularLocation>
</comment>